<keyword evidence="2 4" id="KW-0808">Transferase</keyword>
<proteinExistence type="inferred from homology"/>
<dbReference type="PANTHER" id="PTHR34383">
    <property type="entry name" value="POLYPHOSPHATE:AMP PHOSPHOTRANSFERASE-RELATED"/>
    <property type="match status" value="1"/>
</dbReference>
<dbReference type="EMBL" id="SLXO01000002">
    <property type="protein sequence ID" value="TCP37966.1"/>
    <property type="molecule type" value="Genomic_DNA"/>
</dbReference>
<dbReference type="SUPFAM" id="SSF52540">
    <property type="entry name" value="P-loop containing nucleoside triphosphate hydrolases"/>
    <property type="match status" value="1"/>
</dbReference>
<feature type="region of interest" description="Disordered" evidence="5">
    <location>
        <begin position="1"/>
        <end position="63"/>
    </location>
</feature>
<comment type="caution">
    <text evidence="7">The sequence shown here is derived from an EMBL/GenBank/DDBJ whole genome shotgun (WGS) entry which is preliminary data.</text>
</comment>
<evidence type="ECO:0000256" key="2">
    <source>
        <dbReference type="ARBA" id="ARBA00022679"/>
    </source>
</evidence>
<dbReference type="GO" id="GO:0008976">
    <property type="term" value="F:polyphosphate kinase activity"/>
    <property type="evidence" value="ECO:0007669"/>
    <property type="project" value="UniProtKB-UniRule"/>
</dbReference>
<evidence type="ECO:0000313" key="8">
    <source>
        <dbReference type="Proteomes" id="UP000295399"/>
    </source>
</evidence>
<organism evidence="7 8">
    <name type="scientific">Rhodothalassium salexigens DSM 2132</name>
    <dbReference type="NCBI Taxonomy" id="1188247"/>
    <lineage>
        <taxon>Bacteria</taxon>
        <taxon>Pseudomonadati</taxon>
        <taxon>Pseudomonadota</taxon>
        <taxon>Alphaproteobacteria</taxon>
        <taxon>Rhodothalassiales</taxon>
        <taxon>Rhodothalassiaceae</taxon>
        <taxon>Rhodothalassium</taxon>
    </lineage>
</organism>
<feature type="compositionally biased region" description="Low complexity" evidence="5">
    <location>
        <begin position="25"/>
        <end position="37"/>
    </location>
</feature>
<gene>
    <name evidence="7" type="ORF">EV659_102377</name>
</gene>
<dbReference type="InterPro" id="IPR022488">
    <property type="entry name" value="PPK2-related"/>
</dbReference>
<evidence type="ECO:0000313" key="7">
    <source>
        <dbReference type="EMBL" id="TCP37966.1"/>
    </source>
</evidence>
<evidence type="ECO:0000256" key="5">
    <source>
        <dbReference type="SAM" id="MobiDB-lite"/>
    </source>
</evidence>
<reference evidence="7 8" key="1">
    <citation type="submission" date="2019-03" db="EMBL/GenBank/DDBJ databases">
        <title>Genomic Encyclopedia of Type Strains, Phase IV (KMG-IV): sequencing the most valuable type-strain genomes for metagenomic binning, comparative biology and taxonomic classification.</title>
        <authorList>
            <person name="Goeker M."/>
        </authorList>
    </citation>
    <scope>NUCLEOTIDE SEQUENCE [LARGE SCALE GENOMIC DNA]</scope>
    <source>
        <strain evidence="7 8">DSM 2132</strain>
    </source>
</reference>
<evidence type="ECO:0000256" key="1">
    <source>
        <dbReference type="ARBA" id="ARBA00009924"/>
    </source>
</evidence>
<comment type="similarity">
    <text evidence="1 4">Belongs to the polyphosphate kinase 2 (PPK2) family. Class I subfamily.</text>
</comment>
<evidence type="ECO:0000259" key="6">
    <source>
        <dbReference type="Pfam" id="PF03976"/>
    </source>
</evidence>
<comment type="subunit">
    <text evidence="4">Homotetramer.</text>
</comment>
<evidence type="ECO:0000256" key="4">
    <source>
        <dbReference type="RuleBase" id="RU369062"/>
    </source>
</evidence>
<name>A0A4V6NQX4_RHOSA</name>
<accession>A0A4V6NQX4</accession>
<keyword evidence="3 4" id="KW-0418">Kinase</keyword>
<sequence>MADRTATIPPAHAGNAERSTPGNGAARPPSSAVAASRPLDRRGRLGDTGLAMDDMTPTLLHGVPPKVKAPKAYGDRLHRLQVELVKLQRAIVKQDLRVCVLIEGRDAAGKDGMIRRIVRHMAPRVVKSVALGKPTETERHQWYFQRYAAHLPTSSEMVLFNRSWYNRGVVEPVMGFCSPAQADAFLEDAPKFEAMIQRGGLKLFKYWIEVSREEQAKRLERRRQDPLRQWKISPVDDAAQAHYDAFTRARDRMLAATDHPHGRWLIVNGNNKKAARLNLIADLLSRLTYPEKDDDALSVDPTVVMPYRA</sequence>
<dbReference type="InterPro" id="IPR022486">
    <property type="entry name" value="PPK2_PA0141"/>
</dbReference>
<comment type="function">
    <text evidence="4">Uses inorganic polyphosphate (polyP) as a donor to convert GDP to GTP or ADP to ATP.</text>
</comment>
<dbReference type="GO" id="GO:0006793">
    <property type="term" value="P:phosphorus metabolic process"/>
    <property type="evidence" value="ECO:0007669"/>
    <property type="project" value="InterPro"/>
</dbReference>
<keyword evidence="8" id="KW-1185">Reference proteome</keyword>
<protein>
    <recommendedName>
        <fullName evidence="4">ADP/GDP-polyphosphate phosphotransferase</fullName>
        <ecNumber evidence="4">2.7.4.-</ecNumber>
    </recommendedName>
    <alternativeName>
        <fullName evidence="4">Polyphosphate kinase PPK2</fullName>
    </alternativeName>
</protein>
<dbReference type="InterPro" id="IPR027417">
    <property type="entry name" value="P-loop_NTPase"/>
</dbReference>
<evidence type="ECO:0000256" key="3">
    <source>
        <dbReference type="ARBA" id="ARBA00022777"/>
    </source>
</evidence>
<dbReference type="PANTHER" id="PTHR34383:SF1">
    <property type="entry name" value="ADP-POLYPHOSPHATE PHOSPHOTRANSFERASE"/>
    <property type="match status" value="1"/>
</dbReference>
<dbReference type="NCBIfam" id="TIGR03707">
    <property type="entry name" value="PPK2_P_aer"/>
    <property type="match status" value="1"/>
</dbReference>
<dbReference type="Proteomes" id="UP000295399">
    <property type="component" value="Unassembled WGS sequence"/>
</dbReference>
<dbReference type="Gene3D" id="3.40.50.300">
    <property type="entry name" value="P-loop containing nucleotide triphosphate hydrolases"/>
    <property type="match status" value="1"/>
</dbReference>
<dbReference type="InParanoid" id="A0A4V6NQX4"/>
<dbReference type="AlphaFoldDB" id="A0A4V6NQX4"/>
<feature type="domain" description="Polyphosphate kinase-2-related" evidence="6">
    <location>
        <begin position="71"/>
        <end position="293"/>
    </location>
</feature>
<dbReference type="EC" id="2.7.4.-" evidence="4"/>
<dbReference type="Pfam" id="PF03976">
    <property type="entry name" value="PPK2"/>
    <property type="match status" value="1"/>
</dbReference>